<dbReference type="InterPro" id="IPR005119">
    <property type="entry name" value="LysR_subst-bd"/>
</dbReference>
<dbReference type="PANTHER" id="PTHR30126:SF2">
    <property type="entry name" value="HTH-TYPE TRANSCRIPTIONAL REGULATOR YJIE"/>
    <property type="match status" value="1"/>
</dbReference>
<name>A0A1A9EW62_9GAMM</name>
<dbReference type="RefSeq" id="WP_067379446.1">
    <property type="nucleotide sequence ID" value="NZ_CP015839.1"/>
</dbReference>
<dbReference type="Pfam" id="PF03466">
    <property type="entry name" value="LysR_substrate"/>
    <property type="match status" value="1"/>
</dbReference>
<protein>
    <submittedName>
        <fullName evidence="6">Transcriptional regulator</fullName>
    </submittedName>
</protein>
<sequence length="313" mass="36048">MEVRWLDDFIALAKTRHFSRAADERNVTQPTLSRRIKLLEDEMGVTLIDRNTLPLSLTPAGEVFLAGVEQISRIARETKARCNEIREQESNRLYFATTQTLYLCFYNDWIQPFSNQPGFDIELNLKSTAWVGADFVNALAQGDCDLVLCYWHPAIEFMGALDEDRFEYLTVTDEVLVPITALDDQQQPIYSLPGSGREPLPYIGYHEGAFARPVIQQFMQQQLRPPQLVTMNENVHAISVKAMVKEGFGLGWVPRRLIDDSLRYSQLGLAGDEHWHIPLQIRLYRRRHDHNANLEAFWSLLAERFERPSSVLP</sequence>
<dbReference type="Proteomes" id="UP000078070">
    <property type="component" value="Chromosome"/>
</dbReference>
<dbReference type="SUPFAM" id="SSF53850">
    <property type="entry name" value="Periplasmic binding protein-like II"/>
    <property type="match status" value="1"/>
</dbReference>
<keyword evidence="3" id="KW-0238">DNA-binding</keyword>
<dbReference type="EMBL" id="CP015839">
    <property type="protein sequence ID" value="ANG62087.1"/>
    <property type="molecule type" value="Genomic_DNA"/>
</dbReference>
<evidence type="ECO:0000256" key="1">
    <source>
        <dbReference type="ARBA" id="ARBA00009437"/>
    </source>
</evidence>
<dbReference type="SUPFAM" id="SSF46785">
    <property type="entry name" value="Winged helix' DNA-binding domain"/>
    <property type="match status" value="1"/>
</dbReference>
<dbReference type="PRINTS" id="PR00039">
    <property type="entry name" value="HTHLYSR"/>
</dbReference>
<evidence type="ECO:0000313" key="7">
    <source>
        <dbReference type="Proteomes" id="UP000078070"/>
    </source>
</evidence>
<evidence type="ECO:0000256" key="4">
    <source>
        <dbReference type="ARBA" id="ARBA00023163"/>
    </source>
</evidence>
<dbReference type="STRING" id="1821621.A8C75_05985"/>
<evidence type="ECO:0000259" key="5">
    <source>
        <dbReference type="PROSITE" id="PS50931"/>
    </source>
</evidence>
<comment type="similarity">
    <text evidence="1">Belongs to the LysR transcriptional regulatory family.</text>
</comment>
<keyword evidence="4" id="KW-0804">Transcription</keyword>
<dbReference type="OrthoDB" id="6971749at2"/>
<dbReference type="GO" id="GO:0003700">
    <property type="term" value="F:DNA-binding transcription factor activity"/>
    <property type="evidence" value="ECO:0007669"/>
    <property type="project" value="InterPro"/>
</dbReference>
<dbReference type="AlphaFoldDB" id="A0A1A9EW62"/>
<organism evidence="6 7">
    <name type="scientific">Marinobacterium aestuarii</name>
    <dbReference type="NCBI Taxonomy" id="1821621"/>
    <lineage>
        <taxon>Bacteria</taxon>
        <taxon>Pseudomonadati</taxon>
        <taxon>Pseudomonadota</taxon>
        <taxon>Gammaproteobacteria</taxon>
        <taxon>Oceanospirillales</taxon>
        <taxon>Oceanospirillaceae</taxon>
        <taxon>Marinobacterium</taxon>
    </lineage>
</organism>
<dbReference type="FunFam" id="1.10.10.10:FF:000001">
    <property type="entry name" value="LysR family transcriptional regulator"/>
    <property type="match status" value="1"/>
</dbReference>
<proteinExistence type="inferred from homology"/>
<dbReference type="PANTHER" id="PTHR30126">
    <property type="entry name" value="HTH-TYPE TRANSCRIPTIONAL REGULATOR"/>
    <property type="match status" value="1"/>
</dbReference>
<accession>A0A1A9EW62</accession>
<keyword evidence="2" id="KW-0805">Transcription regulation</keyword>
<dbReference type="InterPro" id="IPR036388">
    <property type="entry name" value="WH-like_DNA-bd_sf"/>
</dbReference>
<evidence type="ECO:0000256" key="3">
    <source>
        <dbReference type="ARBA" id="ARBA00023125"/>
    </source>
</evidence>
<reference evidence="7" key="1">
    <citation type="submission" date="2016-05" db="EMBL/GenBank/DDBJ databases">
        <authorList>
            <person name="Baek K."/>
            <person name="Yang S.-J."/>
        </authorList>
    </citation>
    <scope>NUCLEOTIDE SEQUENCE [LARGE SCALE GENOMIC DNA]</scope>
    <source>
        <strain evidence="7">ST58-10</strain>
    </source>
</reference>
<reference evidence="6 7" key="2">
    <citation type="journal article" date="2018" name="Int. J. Syst. Evol. Microbiol.">
        <title>Marinobacterium aestuarii sp. nov., a benzene-degrading marine bacterium isolated from estuary sediment.</title>
        <authorList>
            <person name="Bae S.S."/>
            <person name="Jung J."/>
            <person name="Chung D."/>
            <person name="Baek K."/>
        </authorList>
    </citation>
    <scope>NUCLEOTIDE SEQUENCE [LARGE SCALE GENOMIC DNA]</scope>
    <source>
        <strain evidence="6 7">ST58-10</strain>
    </source>
</reference>
<keyword evidence="7" id="KW-1185">Reference proteome</keyword>
<dbReference type="PROSITE" id="PS50931">
    <property type="entry name" value="HTH_LYSR"/>
    <property type="match status" value="1"/>
</dbReference>
<feature type="domain" description="HTH lysR-type" evidence="5">
    <location>
        <begin position="1"/>
        <end position="58"/>
    </location>
</feature>
<dbReference type="InterPro" id="IPR036390">
    <property type="entry name" value="WH_DNA-bd_sf"/>
</dbReference>
<dbReference type="Gene3D" id="1.10.10.10">
    <property type="entry name" value="Winged helix-like DNA-binding domain superfamily/Winged helix DNA-binding domain"/>
    <property type="match status" value="1"/>
</dbReference>
<dbReference type="KEGG" id="mars:A8C75_05985"/>
<gene>
    <name evidence="6" type="ORF">A8C75_05985</name>
</gene>
<dbReference type="InterPro" id="IPR000847">
    <property type="entry name" value="LysR_HTH_N"/>
</dbReference>
<dbReference type="Pfam" id="PF00126">
    <property type="entry name" value="HTH_1"/>
    <property type="match status" value="1"/>
</dbReference>
<evidence type="ECO:0000313" key="6">
    <source>
        <dbReference type="EMBL" id="ANG62087.1"/>
    </source>
</evidence>
<evidence type="ECO:0000256" key="2">
    <source>
        <dbReference type="ARBA" id="ARBA00023015"/>
    </source>
</evidence>
<dbReference type="GO" id="GO:0000976">
    <property type="term" value="F:transcription cis-regulatory region binding"/>
    <property type="evidence" value="ECO:0007669"/>
    <property type="project" value="TreeGrafter"/>
</dbReference>